<evidence type="ECO:0000256" key="2">
    <source>
        <dbReference type="SAM" id="Coils"/>
    </source>
</evidence>
<evidence type="ECO:0000256" key="4">
    <source>
        <dbReference type="SAM" id="SignalP"/>
    </source>
</evidence>
<name>D8PE39_9BACT</name>
<keyword evidence="4" id="KW-0732">Signal</keyword>
<evidence type="ECO:0000313" key="5">
    <source>
        <dbReference type="EMBL" id="CBK41498.1"/>
    </source>
</evidence>
<dbReference type="SUPFAM" id="SSF56954">
    <property type="entry name" value="Outer membrane efflux proteins (OEP)"/>
    <property type="match status" value="1"/>
</dbReference>
<feature type="chain" id="PRO_5003119875" evidence="4">
    <location>
        <begin position="28"/>
        <end position="419"/>
    </location>
</feature>
<keyword evidence="2" id="KW-0175">Coiled coil</keyword>
<evidence type="ECO:0000256" key="1">
    <source>
        <dbReference type="ARBA" id="ARBA00007613"/>
    </source>
</evidence>
<dbReference type="InterPro" id="IPR010131">
    <property type="entry name" value="MdtP/NodT-like"/>
</dbReference>
<dbReference type="Gene3D" id="1.20.1600.10">
    <property type="entry name" value="Outer membrane efflux proteins (OEP)"/>
    <property type="match status" value="1"/>
</dbReference>
<dbReference type="eggNOG" id="COG1538">
    <property type="taxonomic scope" value="Bacteria"/>
</dbReference>
<accession>D8PE39</accession>
<keyword evidence="6" id="KW-1185">Reference proteome</keyword>
<dbReference type="Pfam" id="PF02321">
    <property type="entry name" value="OEP"/>
    <property type="match status" value="2"/>
</dbReference>
<dbReference type="GO" id="GO:0015562">
    <property type="term" value="F:efflux transmembrane transporter activity"/>
    <property type="evidence" value="ECO:0007669"/>
    <property type="project" value="InterPro"/>
</dbReference>
<dbReference type="PANTHER" id="PTHR30203:SF24">
    <property type="entry name" value="BLR4935 PROTEIN"/>
    <property type="match status" value="1"/>
</dbReference>
<organism evidence="5 6">
    <name type="scientific">Nitrospira defluvii</name>
    <dbReference type="NCBI Taxonomy" id="330214"/>
    <lineage>
        <taxon>Bacteria</taxon>
        <taxon>Pseudomonadati</taxon>
        <taxon>Nitrospirota</taxon>
        <taxon>Nitrospiria</taxon>
        <taxon>Nitrospirales</taxon>
        <taxon>Nitrospiraceae</taxon>
        <taxon>Nitrospira</taxon>
    </lineage>
</organism>
<feature type="region of interest" description="Disordered" evidence="3">
    <location>
        <begin position="68"/>
        <end position="93"/>
    </location>
</feature>
<dbReference type="PANTHER" id="PTHR30203">
    <property type="entry name" value="OUTER MEMBRANE CATION EFFLUX PROTEIN"/>
    <property type="match status" value="1"/>
</dbReference>
<protein>
    <submittedName>
        <fullName evidence="5">Putative Cation efflux system protein CzcC</fullName>
    </submittedName>
</protein>
<dbReference type="EMBL" id="FP929003">
    <property type="protein sequence ID" value="CBK41498.1"/>
    <property type="molecule type" value="Genomic_DNA"/>
</dbReference>
<dbReference type="Proteomes" id="UP000001660">
    <property type="component" value="Chromosome"/>
</dbReference>
<gene>
    <name evidence="5" type="ORF">NIDE1767</name>
</gene>
<evidence type="ECO:0000313" key="6">
    <source>
        <dbReference type="Proteomes" id="UP000001660"/>
    </source>
</evidence>
<dbReference type="AlphaFoldDB" id="D8PE39"/>
<dbReference type="STRING" id="330214.NIDE1767"/>
<reference evidence="5 6" key="1">
    <citation type="journal article" date="2010" name="Proc. Natl. Acad. Sci. U.S.A.">
        <title>A Nitrospira metagenome illuminates the physiology and evolution of globally important nitrite-oxidizing bacteria.</title>
        <authorList>
            <person name="Lucker S."/>
            <person name="Wagner M."/>
            <person name="Maixner F."/>
            <person name="Pelletier E."/>
            <person name="Koch H."/>
            <person name="Vacherie B."/>
            <person name="Rattei T."/>
            <person name="Sinninghe Damste J."/>
            <person name="Spieck E."/>
            <person name="Le Paslier D."/>
            <person name="Daims H."/>
        </authorList>
    </citation>
    <scope>NUCLEOTIDE SEQUENCE [LARGE SCALE GENOMIC DNA]</scope>
</reference>
<comment type="similarity">
    <text evidence="1">Belongs to the outer membrane factor (OMF) (TC 1.B.17) family.</text>
</comment>
<dbReference type="OrthoDB" id="9772909at2"/>
<feature type="coiled-coil region" evidence="2">
    <location>
        <begin position="319"/>
        <end position="350"/>
    </location>
</feature>
<evidence type="ECO:0000256" key="3">
    <source>
        <dbReference type="SAM" id="MobiDB-lite"/>
    </source>
</evidence>
<feature type="signal peptide" evidence="4">
    <location>
        <begin position="1"/>
        <end position="27"/>
    </location>
</feature>
<dbReference type="InterPro" id="IPR003423">
    <property type="entry name" value="OMP_efflux"/>
</dbReference>
<proteinExistence type="inferred from homology"/>
<sequence>MIGRLVMLIVCMSLAAAPFTGGTVAGAETPRTAAYSLPDILALAVQHSPTLAGAEGMVKQSQGQQIAAGAYPNPSVSGSAGRGAIRDPSTGTRVTERTFTVEQPLEWTGKRQARQEAADAGTAGATAAFEDTRLTLLADVKVAFYHVLFAQRDAELAAQNVASVEEVLRTVHARVAAGEATSFDSMKAGVEVQKAKKEVARANSTLLVAKARLNTLTAGSLGKTFSIRGDFESPKTGVNAEALATQAMEQHPALRRLSKLAEQAEHTLRYEREARVPNISLLGSYHREAGDESVTAGLSVPLPLWYRRQGEIQSALGAKHRADAERLRQQNELEQAITQHAQEVRTAQDQLQVFETGLLKQAEQTLTVARTSFRHGAASLLDVLDAQRVYRQTQLEYAQVRADLSISLARLERALGASL</sequence>
<dbReference type="HOGENOM" id="CLU_012817_14_0_0"/>
<dbReference type="KEGG" id="nde:NIDE1767"/>